<keyword evidence="1" id="KW-0812">Transmembrane</keyword>
<dbReference type="Proteomes" id="UP000199053">
    <property type="component" value="Unassembled WGS sequence"/>
</dbReference>
<protein>
    <submittedName>
        <fullName evidence="2">Uncharacterized protein</fullName>
    </submittedName>
</protein>
<reference evidence="3" key="1">
    <citation type="submission" date="2016-10" db="EMBL/GenBank/DDBJ databases">
        <authorList>
            <person name="Varghese N."/>
            <person name="Submissions S."/>
        </authorList>
    </citation>
    <scope>NUCLEOTIDE SEQUENCE [LARGE SCALE GENOMIC DNA]</scope>
    <source>
        <strain evidence="3">DSM 16995</strain>
    </source>
</reference>
<keyword evidence="1" id="KW-0472">Membrane</keyword>
<dbReference type="EMBL" id="FNGA01000002">
    <property type="protein sequence ID" value="SDK73738.1"/>
    <property type="molecule type" value="Genomic_DNA"/>
</dbReference>
<feature type="transmembrane region" description="Helical" evidence="1">
    <location>
        <begin position="48"/>
        <end position="67"/>
    </location>
</feature>
<dbReference type="OrthoDB" id="5460242at2"/>
<keyword evidence="1" id="KW-1133">Transmembrane helix</keyword>
<sequence>MLQKIKRINVKKIPWGKVLVIAYALIIILGAWPTKIPYYIKGHEVGPLGRWALVTFGFFILGCVFFYKPSKKRKMFTKQEKSICPMCEKVFMLGQAPKDQNCPKCTYPLEPLKGFYDRHPELKDIKSENN</sequence>
<evidence type="ECO:0000313" key="3">
    <source>
        <dbReference type="Proteomes" id="UP000199053"/>
    </source>
</evidence>
<dbReference type="AlphaFoldDB" id="A0A1G9ECD0"/>
<dbReference type="STRING" id="246191.SAMN05660337_1044"/>
<proteinExistence type="predicted"/>
<organism evidence="2 3">
    <name type="scientific">Maridesulfovibrio ferrireducens</name>
    <dbReference type="NCBI Taxonomy" id="246191"/>
    <lineage>
        <taxon>Bacteria</taxon>
        <taxon>Pseudomonadati</taxon>
        <taxon>Thermodesulfobacteriota</taxon>
        <taxon>Desulfovibrionia</taxon>
        <taxon>Desulfovibrionales</taxon>
        <taxon>Desulfovibrionaceae</taxon>
        <taxon>Maridesulfovibrio</taxon>
    </lineage>
</organism>
<name>A0A1G9ECD0_9BACT</name>
<keyword evidence="3" id="KW-1185">Reference proteome</keyword>
<gene>
    <name evidence="2" type="ORF">SAMN05660337_1044</name>
</gene>
<evidence type="ECO:0000256" key="1">
    <source>
        <dbReference type="SAM" id="Phobius"/>
    </source>
</evidence>
<dbReference type="RefSeq" id="WP_139167331.1">
    <property type="nucleotide sequence ID" value="NZ_FNGA01000002.1"/>
</dbReference>
<feature type="transmembrane region" description="Helical" evidence="1">
    <location>
        <begin position="12"/>
        <end position="32"/>
    </location>
</feature>
<accession>A0A1G9ECD0</accession>
<evidence type="ECO:0000313" key="2">
    <source>
        <dbReference type="EMBL" id="SDK73738.1"/>
    </source>
</evidence>